<dbReference type="Proteomes" id="UP001154322">
    <property type="component" value="Unassembled WGS sequence"/>
</dbReference>
<dbReference type="EMBL" id="CALYLO010000002">
    <property type="protein sequence ID" value="CAH8244601.1"/>
    <property type="molecule type" value="Genomic_DNA"/>
</dbReference>
<reference evidence="1" key="1">
    <citation type="submission" date="2022-06" db="EMBL/GenBank/DDBJ databases">
        <authorList>
            <person name="Dietemann V."/>
            <person name="Ory F."/>
            <person name="Dainat B."/>
            <person name="Oberhansli S."/>
        </authorList>
    </citation>
    <scope>NUCLEOTIDE SEQUENCE</scope>
    <source>
        <strain evidence="1">Ena-SAMPLE-TAB-26-04-2022-14:26:32:270-5432</strain>
    </source>
</reference>
<sequence>MDEVGRTESHTSGASSMDVPETMVPFWQCAAGYRFDIPYLFRVGCASSCLIKTGK</sequence>
<dbReference type="RefSeq" id="WP_261948760.1">
    <property type="nucleotide sequence ID" value="NZ_CALYLO010000002.1"/>
</dbReference>
<gene>
    <name evidence="1" type="ORF">WJ0W_001832</name>
</gene>
<organism evidence="1 2">
    <name type="scientific">Paenibacillus melissococcoides</name>
    <dbReference type="NCBI Taxonomy" id="2912268"/>
    <lineage>
        <taxon>Bacteria</taxon>
        <taxon>Bacillati</taxon>
        <taxon>Bacillota</taxon>
        <taxon>Bacilli</taxon>
        <taxon>Bacillales</taxon>
        <taxon>Paenibacillaceae</taxon>
        <taxon>Paenibacillus</taxon>
    </lineage>
</organism>
<proteinExistence type="predicted"/>
<comment type="caution">
    <text evidence="1">The sequence shown here is derived from an EMBL/GenBank/DDBJ whole genome shotgun (WGS) entry which is preliminary data.</text>
</comment>
<protein>
    <submittedName>
        <fullName evidence="1">Uncharacterized protein</fullName>
    </submittedName>
</protein>
<evidence type="ECO:0000313" key="1">
    <source>
        <dbReference type="EMBL" id="CAH8244601.1"/>
    </source>
</evidence>
<name>A0ABM9G080_9BACL</name>
<evidence type="ECO:0000313" key="2">
    <source>
        <dbReference type="Proteomes" id="UP001154322"/>
    </source>
</evidence>
<accession>A0ABM9G080</accession>
<keyword evidence="2" id="KW-1185">Reference proteome</keyword>